<accession>A0ABY4DYC4</accession>
<sequence>MKHQCHNVLLLMGNAESIAAIKQSLLLEPTSTKPVLDFSLLLPPPQTLQLAKRNHVFVQQLKRWRTQHWSTASNGVLTHKEETETSLQLNFSTIWSPPVKVYQALMARWPEVVCVYQYHNAKACLYGLSHHQEDEHYQHEAMWA</sequence>
<dbReference type="EMBL" id="CP091511">
    <property type="protein sequence ID" value="UOO88307.1"/>
    <property type="molecule type" value="Genomic_DNA"/>
</dbReference>
<organism evidence="2 3">
    <name type="scientific">Vitreoscilla massiliensis</name>
    <dbReference type="NCBI Taxonomy" id="1689272"/>
    <lineage>
        <taxon>Bacteria</taxon>
        <taxon>Pseudomonadati</taxon>
        <taxon>Pseudomonadota</taxon>
        <taxon>Betaproteobacteria</taxon>
        <taxon>Neisseriales</taxon>
        <taxon>Neisseriaceae</taxon>
        <taxon>Vitreoscilla</taxon>
    </lineage>
</organism>
<keyword evidence="3" id="KW-1185">Reference proteome</keyword>
<protein>
    <recommendedName>
        <fullName evidence="1">YubB ferredoxin-like domain-containing protein</fullName>
    </recommendedName>
</protein>
<dbReference type="InterPro" id="IPR041329">
    <property type="entry name" value="YubB_C"/>
</dbReference>
<evidence type="ECO:0000313" key="2">
    <source>
        <dbReference type="EMBL" id="UOO88307.1"/>
    </source>
</evidence>
<gene>
    <name evidence="2" type="ORF">LVJ82_12585</name>
</gene>
<reference evidence="2 3" key="1">
    <citation type="journal article" date="2022" name="Res Sq">
        <title>Evolution of multicellular longitudinally dividing oral cavity symbionts (Neisseriaceae).</title>
        <authorList>
            <person name="Nyongesa S."/>
            <person name="Weber P."/>
            <person name="Bernet E."/>
            <person name="Pullido F."/>
            <person name="Nieckarz M."/>
            <person name="Delaby M."/>
            <person name="Nieves C."/>
            <person name="Viehboeck T."/>
            <person name="Krause N."/>
            <person name="Rivera-Millot A."/>
            <person name="Nakamura A."/>
            <person name="Vischer N."/>
            <person name="VanNieuwenhze M."/>
            <person name="Brun Y."/>
            <person name="Cava F."/>
            <person name="Bulgheresi S."/>
            <person name="Veyrier F."/>
        </authorList>
    </citation>
    <scope>NUCLEOTIDE SEQUENCE [LARGE SCALE GENOMIC DNA]</scope>
    <source>
        <strain evidence="2 3">SN4</strain>
    </source>
</reference>
<proteinExistence type="predicted"/>
<dbReference type="RefSeq" id="WP_058358008.1">
    <property type="nucleotide sequence ID" value="NZ_CABKVG010000010.1"/>
</dbReference>
<name>A0ABY4DYC4_9NEIS</name>
<dbReference type="Proteomes" id="UP000832011">
    <property type="component" value="Chromosome"/>
</dbReference>
<feature type="domain" description="YubB ferredoxin-like" evidence="1">
    <location>
        <begin position="80"/>
        <end position="136"/>
    </location>
</feature>
<dbReference type="Pfam" id="PF18406">
    <property type="entry name" value="DUF1281_C"/>
    <property type="match status" value="1"/>
</dbReference>
<evidence type="ECO:0000313" key="3">
    <source>
        <dbReference type="Proteomes" id="UP000832011"/>
    </source>
</evidence>
<evidence type="ECO:0000259" key="1">
    <source>
        <dbReference type="Pfam" id="PF18406"/>
    </source>
</evidence>